<dbReference type="PANTHER" id="PTHR43238:SF1">
    <property type="entry name" value="GDP-L-FUCOSE SYNTHASE"/>
    <property type="match status" value="1"/>
</dbReference>
<accession>A0A519BKS4</accession>
<dbReference type="InterPro" id="IPR036291">
    <property type="entry name" value="NAD(P)-bd_dom_sf"/>
</dbReference>
<dbReference type="AlphaFoldDB" id="A0A519BKS4"/>
<sequence length="79" mass="8994">MEKNSNIYIAGHKGLVGSSILRELVKRNYNKIIYKTSKELDLIRQADTENFFEANKPEYVYLCAGKVALICGVIKIKDI</sequence>
<dbReference type="Gene3D" id="3.40.50.720">
    <property type="entry name" value="NAD(P)-binding Rossmann-like Domain"/>
    <property type="match status" value="1"/>
</dbReference>
<feature type="domain" description="NAD-dependent epimerase/dehydratase" evidence="1">
    <location>
        <begin position="7"/>
        <end position="68"/>
    </location>
</feature>
<gene>
    <name evidence="2" type="ORF">EVG15_09225</name>
</gene>
<name>A0A519BKS4_9DELT</name>
<evidence type="ECO:0000313" key="3">
    <source>
        <dbReference type="Proteomes" id="UP000319296"/>
    </source>
</evidence>
<protein>
    <submittedName>
        <fullName evidence="2">NAD-dependent epimerase/dehydratase family protein</fullName>
    </submittedName>
</protein>
<dbReference type="InterPro" id="IPR001509">
    <property type="entry name" value="Epimerase_deHydtase"/>
</dbReference>
<comment type="caution">
    <text evidence="2">The sequence shown here is derived from an EMBL/GenBank/DDBJ whole genome shotgun (WGS) entry which is preliminary data.</text>
</comment>
<proteinExistence type="predicted"/>
<organism evidence="2 3">
    <name type="scientific">Candidatus Acididesulfobacter diazotrophicus</name>
    <dbReference type="NCBI Taxonomy" id="2597226"/>
    <lineage>
        <taxon>Bacteria</taxon>
        <taxon>Deltaproteobacteria</taxon>
        <taxon>Candidatus Acidulodesulfobacterales</taxon>
        <taxon>Candidatus Acididesulfobacter</taxon>
    </lineage>
</organism>
<dbReference type="SUPFAM" id="SSF51735">
    <property type="entry name" value="NAD(P)-binding Rossmann-fold domains"/>
    <property type="match status" value="1"/>
</dbReference>
<evidence type="ECO:0000259" key="1">
    <source>
        <dbReference type="Pfam" id="PF01370"/>
    </source>
</evidence>
<dbReference type="Pfam" id="PF01370">
    <property type="entry name" value="Epimerase"/>
    <property type="match status" value="1"/>
</dbReference>
<evidence type="ECO:0000313" key="2">
    <source>
        <dbReference type="EMBL" id="RZD17839.1"/>
    </source>
</evidence>
<dbReference type="EMBL" id="SGBB01000021">
    <property type="protein sequence ID" value="RZD17839.1"/>
    <property type="molecule type" value="Genomic_DNA"/>
</dbReference>
<reference evidence="2 3" key="1">
    <citation type="journal article" date="2019" name="ISME J.">
        <title>Insights into ecological role of a new deltaproteobacterial order Candidatus Acidulodesulfobacterales by metagenomics and metatranscriptomics.</title>
        <authorList>
            <person name="Tan S."/>
            <person name="Liu J."/>
            <person name="Fang Y."/>
            <person name="Hedlund B.P."/>
            <person name="Lian Z.H."/>
            <person name="Huang L.Y."/>
            <person name="Li J.T."/>
            <person name="Huang L.N."/>
            <person name="Li W.J."/>
            <person name="Jiang H.C."/>
            <person name="Dong H.L."/>
            <person name="Shu W.S."/>
        </authorList>
    </citation>
    <scope>NUCLEOTIDE SEQUENCE [LARGE SCALE GENOMIC DNA]</scope>
    <source>
        <strain evidence="2">AP1</strain>
    </source>
</reference>
<dbReference type="Proteomes" id="UP000319296">
    <property type="component" value="Unassembled WGS sequence"/>
</dbReference>
<dbReference type="GO" id="GO:0050577">
    <property type="term" value="F:GDP-L-fucose synthase activity"/>
    <property type="evidence" value="ECO:0007669"/>
    <property type="project" value="TreeGrafter"/>
</dbReference>
<dbReference type="PANTHER" id="PTHR43238">
    <property type="entry name" value="GDP-L-FUCOSE SYNTHASE"/>
    <property type="match status" value="1"/>
</dbReference>